<dbReference type="InterPro" id="IPR051794">
    <property type="entry name" value="PG_Endopeptidase_C40"/>
</dbReference>
<evidence type="ECO:0000256" key="3">
    <source>
        <dbReference type="ARBA" id="ARBA00022801"/>
    </source>
</evidence>
<dbReference type="Gene3D" id="1.10.530.10">
    <property type="match status" value="1"/>
</dbReference>
<dbReference type="EMBL" id="BSRZ01000024">
    <property type="protein sequence ID" value="GLW67472.1"/>
    <property type="molecule type" value="Genomic_DNA"/>
</dbReference>
<dbReference type="SUPFAM" id="SSF53955">
    <property type="entry name" value="Lysozyme-like"/>
    <property type="match status" value="1"/>
</dbReference>
<dbReference type="PROSITE" id="PS51935">
    <property type="entry name" value="NLPC_P60"/>
    <property type="match status" value="1"/>
</dbReference>
<keyword evidence="7" id="KW-1185">Reference proteome</keyword>
<gene>
    <name evidence="6" type="ORF">Arub01_57150</name>
</gene>
<organism evidence="6 7">
    <name type="scientific">Actinomadura rubrobrunea</name>
    <dbReference type="NCBI Taxonomy" id="115335"/>
    <lineage>
        <taxon>Bacteria</taxon>
        <taxon>Bacillati</taxon>
        <taxon>Actinomycetota</taxon>
        <taxon>Actinomycetes</taxon>
        <taxon>Streptosporangiales</taxon>
        <taxon>Thermomonosporaceae</taxon>
        <taxon>Actinomadura</taxon>
    </lineage>
</organism>
<dbReference type="GO" id="GO:0006508">
    <property type="term" value="P:proteolysis"/>
    <property type="evidence" value="ECO:0007669"/>
    <property type="project" value="UniProtKB-KW"/>
</dbReference>
<dbReference type="PANTHER" id="PTHR47359">
    <property type="entry name" value="PEPTIDOGLYCAN DL-ENDOPEPTIDASE CWLO"/>
    <property type="match status" value="1"/>
</dbReference>
<keyword evidence="2" id="KW-0645">Protease</keyword>
<dbReference type="InterPro" id="IPR038765">
    <property type="entry name" value="Papain-like_cys_pep_sf"/>
</dbReference>
<evidence type="ECO:0000259" key="5">
    <source>
        <dbReference type="PROSITE" id="PS51935"/>
    </source>
</evidence>
<dbReference type="Pfam" id="PF00877">
    <property type="entry name" value="NLPC_P60"/>
    <property type="match status" value="1"/>
</dbReference>
<dbReference type="Gene3D" id="3.90.1720.10">
    <property type="entry name" value="endopeptidase domain like (from Nostoc punctiforme)"/>
    <property type="match status" value="1"/>
</dbReference>
<reference evidence="6" key="1">
    <citation type="submission" date="2023-02" db="EMBL/GenBank/DDBJ databases">
        <title>Actinomadura rubrobrunea NBRC 14622.</title>
        <authorList>
            <person name="Ichikawa N."/>
            <person name="Sato H."/>
            <person name="Tonouchi N."/>
        </authorList>
    </citation>
    <scope>NUCLEOTIDE SEQUENCE</scope>
    <source>
        <strain evidence="6">NBRC 14622</strain>
    </source>
</reference>
<dbReference type="InterPro" id="IPR023346">
    <property type="entry name" value="Lysozyme-like_dom_sf"/>
</dbReference>
<proteinExistence type="inferred from homology"/>
<dbReference type="InterPro" id="IPR031304">
    <property type="entry name" value="SLT_2"/>
</dbReference>
<comment type="caution">
    <text evidence="6">The sequence shown here is derived from an EMBL/GenBank/DDBJ whole genome shotgun (WGS) entry which is preliminary data.</text>
</comment>
<accession>A0A9W6UZQ3</accession>
<dbReference type="SUPFAM" id="SSF54001">
    <property type="entry name" value="Cysteine proteinases"/>
    <property type="match status" value="1"/>
</dbReference>
<dbReference type="RefSeq" id="WP_067914574.1">
    <property type="nucleotide sequence ID" value="NZ_BSRZ01000024.1"/>
</dbReference>
<evidence type="ECO:0000313" key="7">
    <source>
        <dbReference type="Proteomes" id="UP001165124"/>
    </source>
</evidence>
<dbReference type="AlphaFoldDB" id="A0A9W6UZQ3"/>
<sequence length="315" mass="33220">MNILLGALAVTLLLIVALLAGLTGAMTSRQDTFPASCAPPGRAVADIPGNYLALYRQAAAKYGVPWEVLAAIGKAESDHGRSRLPGIRSGENHAGAGGPMQFLSTTWRTFGVDGDHDGRKDRYNPADAIPAAARYLKHNGAPKKLRTAIFRYNHSHDYVTKVLAQARAYAKAPGATAPPAACTAPALPANAVAAKVVAYAHAQLGKPYVWGAEGPDAFDCSGLTFAAYRAAGITLPRVSGDQWKHTPHIPKGQEQPGDLVFFNSGPGTSPDNPGHVGIVIAPGKMIAAPHRGTVVQIQSYNRRTLIGFSRPTTHR</sequence>
<evidence type="ECO:0000313" key="6">
    <source>
        <dbReference type="EMBL" id="GLW67472.1"/>
    </source>
</evidence>
<evidence type="ECO:0000256" key="4">
    <source>
        <dbReference type="ARBA" id="ARBA00022807"/>
    </source>
</evidence>
<name>A0A9W6UZQ3_9ACTN</name>
<keyword evidence="4" id="KW-0788">Thiol protease</keyword>
<feature type="domain" description="NlpC/P60" evidence="5">
    <location>
        <begin position="190"/>
        <end position="315"/>
    </location>
</feature>
<comment type="similarity">
    <text evidence="1">Belongs to the peptidase C40 family.</text>
</comment>
<keyword evidence="3 6" id="KW-0378">Hydrolase</keyword>
<dbReference type="InterPro" id="IPR000064">
    <property type="entry name" value="NLP_P60_dom"/>
</dbReference>
<dbReference type="GO" id="GO:0008234">
    <property type="term" value="F:cysteine-type peptidase activity"/>
    <property type="evidence" value="ECO:0007669"/>
    <property type="project" value="UniProtKB-KW"/>
</dbReference>
<evidence type="ECO:0000256" key="2">
    <source>
        <dbReference type="ARBA" id="ARBA00022670"/>
    </source>
</evidence>
<dbReference type="Proteomes" id="UP001165124">
    <property type="component" value="Unassembled WGS sequence"/>
</dbReference>
<evidence type="ECO:0000256" key="1">
    <source>
        <dbReference type="ARBA" id="ARBA00007074"/>
    </source>
</evidence>
<dbReference type="PANTHER" id="PTHR47359:SF3">
    <property type="entry name" value="NLP_P60 DOMAIN-CONTAINING PROTEIN-RELATED"/>
    <property type="match status" value="1"/>
</dbReference>
<protein>
    <submittedName>
        <fullName evidence="6">Hydrolase Nlp/P60</fullName>
    </submittedName>
</protein>
<dbReference type="Pfam" id="PF13406">
    <property type="entry name" value="SLT_2"/>
    <property type="match status" value="1"/>
</dbReference>
<dbReference type="CDD" id="cd13399">
    <property type="entry name" value="Slt35-like"/>
    <property type="match status" value="1"/>
</dbReference>